<keyword evidence="1" id="KW-0812">Transmembrane</keyword>
<dbReference type="EMBL" id="CP002444">
    <property type="protein sequence ID" value="ADU97162.1"/>
    <property type="molecule type" value="Genomic_DNA"/>
</dbReference>
<keyword evidence="3" id="KW-1185">Reference proteome</keyword>
<evidence type="ECO:0000313" key="3">
    <source>
        <dbReference type="Proteomes" id="UP000006362"/>
    </source>
</evidence>
<feature type="transmembrane region" description="Helical" evidence="1">
    <location>
        <begin position="102"/>
        <end position="119"/>
    </location>
</feature>
<sequence length="132" mass="15113">MNRELKAFLLYAYTFIFLYIVNGIIRWLFIRGHLPFLLMVAVEAAVMAAGLFFAYKLLAEKFFGVSDLKRVVKGWLVQFSLFVVLAYLLFASLAAVVKVPSFVLFIFLNGSLLLLYFTYRFSVERFLLGGKG</sequence>
<evidence type="ECO:0000313" key="2">
    <source>
        <dbReference type="EMBL" id="ADU97162.1"/>
    </source>
</evidence>
<reference evidence="2" key="1">
    <citation type="submission" date="2011-01" db="EMBL/GenBank/DDBJ databases">
        <title>Complete sequence of chromosome of Thermovibrio ammonificans HB-1.</title>
        <authorList>
            <consortium name="US DOE Joint Genome Institute"/>
            <person name="Lucas S."/>
            <person name="Copeland A."/>
            <person name="Lapidus A."/>
            <person name="Cheng J.-F."/>
            <person name="Goodwin L."/>
            <person name="Pitluck S."/>
            <person name="Davenport K."/>
            <person name="Detter J.C."/>
            <person name="Han C."/>
            <person name="Tapia R."/>
            <person name="Land M."/>
            <person name="Hauser L."/>
            <person name="Kyrpides N."/>
            <person name="Ivanova N."/>
            <person name="Ovchinnikova G."/>
            <person name="Vetriani C."/>
            <person name="Woyke T."/>
        </authorList>
    </citation>
    <scope>NUCLEOTIDE SEQUENCE [LARGE SCALE GENOMIC DNA]</scope>
    <source>
        <strain evidence="2">HB-1</strain>
    </source>
</reference>
<dbReference type="OrthoDB" id="9848461at2"/>
<accession>E8T2V3</accession>
<feature type="transmembrane region" description="Helical" evidence="1">
    <location>
        <begin position="75"/>
        <end position="96"/>
    </location>
</feature>
<dbReference type="STRING" id="648996.Theam_1198"/>
<dbReference type="AlphaFoldDB" id="E8T2V3"/>
<dbReference type="HOGENOM" id="CLU_1916082_0_0_0"/>
<feature type="transmembrane region" description="Helical" evidence="1">
    <location>
        <begin position="36"/>
        <end position="55"/>
    </location>
</feature>
<dbReference type="eggNOG" id="ENOG502ZKTK">
    <property type="taxonomic scope" value="Bacteria"/>
</dbReference>
<proteinExistence type="predicted"/>
<organism evidence="2 3">
    <name type="scientific">Thermovibrio ammonificans (strain DSM 15698 / JCM 12110 / HB-1)</name>
    <dbReference type="NCBI Taxonomy" id="648996"/>
    <lineage>
        <taxon>Bacteria</taxon>
        <taxon>Pseudomonadati</taxon>
        <taxon>Aquificota</taxon>
        <taxon>Aquificia</taxon>
        <taxon>Desulfurobacteriales</taxon>
        <taxon>Desulfurobacteriaceae</taxon>
        <taxon>Thermovibrio</taxon>
    </lineage>
</organism>
<gene>
    <name evidence="2" type="ordered locus">Theam_1198</name>
</gene>
<feature type="transmembrane region" description="Helical" evidence="1">
    <location>
        <begin position="7"/>
        <end position="30"/>
    </location>
</feature>
<dbReference type="RefSeq" id="WP_013537948.1">
    <property type="nucleotide sequence ID" value="NC_014926.1"/>
</dbReference>
<keyword evidence="1" id="KW-0472">Membrane</keyword>
<keyword evidence="1" id="KW-1133">Transmembrane helix</keyword>
<evidence type="ECO:0000256" key="1">
    <source>
        <dbReference type="SAM" id="Phobius"/>
    </source>
</evidence>
<name>E8T2V3_THEA1</name>
<dbReference type="KEGG" id="tam:Theam_1198"/>
<dbReference type="Proteomes" id="UP000006362">
    <property type="component" value="Chromosome"/>
</dbReference>
<protein>
    <submittedName>
        <fullName evidence="2">ABC transporter EcsB</fullName>
    </submittedName>
</protein>